<comment type="similarity">
    <text evidence="5">Belongs to the RimM family.</text>
</comment>
<dbReference type="RefSeq" id="WP_204700038.1">
    <property type="nucleotide sequence ID" value="NZ_JAFBDQ010000001.1"/>
</dbReference>
<dbReference type="PANTHER" id="PTHR33692:SF1">
    <property type="entry name" value="RIBOSOME MATURATION FACTOR RIMM"/>
    <property type="match status" value="1"/>
</dbReference>
<dbReference type="GO" id="GO:0005737">
    <property type="term" value="C:cytoplasm"/>
    <property type="evidence" value="ECO:0007669"/>
    <property type="project" value="UniProtKB-SubCell"/>
</dbReference>
<dbReference type="GO" id="GO:0042274">
    <property type="term" value="P:ribosomal small subunit biogenesis"/>
    <property type="evidence" value="ECO:0007669"/>
    <property type="project" value="UniProtKB-UniRule"/>
</dbReference>
<dbReference type="Proteomes" id="UP000774000">
    <property type="component" value="Unassembled WGS sequence"/>
</dbReference>
<evidence type="ECO:0000259" key="7">
    <source>
        <dbReference type="Pfam" id="PF24986"/>
    </source>
</evidence>
<dbReference type="InterPro" id="IPR009000">
    <property type="entry name" value="Transl_B-barrel_sf"/>
</dbReference>
<evidence type="ECO:0000313" key="8">
    <source>
        <dbReference type="EMBL" id="MBM7555317.1"/>
    </source>
</evidence>
<comment type="subcellular location">
    <subcellularLocation>
        <location evidence="5">Cytoplasm</location>
    </subcellularLocation>
</comment>
<gene>
    <name evidence="5" type="primary">rimM</name>
    <name evidence="8" type="ORF">JOC47_000141</name>
</gene>
<organism evidence="8 9">
    <name type="scientific">Halanaerobacter jeridensis</name>
    <dbReference type="NCBI Taxonomy" id="706427"/>
    <lineage>
        <taxon>Bacteria</taxon>
        <taxon>Bacillati</taxon>
        <taxon>Bacillota</taxon>
        <taxon>Clostridia</taxon>
        <taxon>Halanaerobiales</taxon>
        <taxon>Halobacteroidaceae</taxon>
        <taxon>Halanaerobacter</taxon>
    </lineage>
</organism>
<comment type="subunit">
    <text evidence="5">Binds ribosomal protein uS19.</text>
</comment>
<dbReference type="GO" id="GO:0006364">
    <property type="term" value="P:rRNA processing"/>
    <property type="evidence" value="ECO:0007669"/>
    <property type="project" value="UniProtKB-UniRule"/>
</dbReference>
<dbReference type="InterPro" id="IPR002676">
    <property type="entry name" value="RimM_N"/>
</dbReference>
<dbReference type="GO" id="GO:0043022">
    <property type="term" value="F:ribosome binding"/>
    <property type="evidence" value="ECO:0007669"/>
    <property type="project" value="InterPro"/>
</dbReference>
<dbReference type="EMBL" id="JAFBDQ010000001">
    <property type="protein sequence ID" value="MBM7555317.1"/>
    <property type="molecule type" value="Genomic_DNA"/>
</dbReference>
<evidence type="ECO:0000256" key="1">
    <source>
        <dbReference type="ARBA" id="ARBA00022490"/>
    </source>
</evidence>
<dbReference type="Gene3D" id="2.30.30.240">
    <property type="entry name" value="PRC-barrel domain"/>
    <property type="match status" value="1"/>
</dbReference>
<keyword evidence="3 5" id="KW-0698">rRNA processing</keyword>
<name>A0A938XTL0_9FIRM</name>
<dbReference type="SUPFAM" id="SSF50346">
    <property type="entry name" value="PRC-barrel domain"/>
    <property type="match status" value="1"/>
</dbReference>
<dbReference type="HAMAP" id="MF_00014">
    <property type="entry name" value="Ribosome_mat_RimM"/>
    <property type="match status" value="1"/>
</dbReference>
<dbReference type="InterPro" id="IPR011033">
    <property type="entry name" value="PRC_barrel-like_sf"/>
</dbReference>
<dbReference type="PANTHER" id="PTHR33692">
    <property type="entry name" value="RIBOSOME MATURATION FACTOR RIMM"/>
    <property type="match status" value="1"/>
</dbReference>
<keyword evidence="1 5" id="KW-0963">Cytoplasm</keyword>
<dbReference type="Pfam" id="PF24986">
    <property type="entry name" value="PRC_RimM"/>
    <property type="match status" value="1"/>
</dbReference>
<evidence type="ECO:0000256" key="4">
    <source>
        <dbReference type="ARBA" id="ARBA00023186"/>
    </source>
</evidence>
<dbReference type="SUPFAM" id="SSF50447">
    <property type="entry name" value="Translation proteins"/>
    <property type="match status" value="1"/>
</dbReference>
<feature type="domain" description="RimM N-terminal" evidence="6">
    <location>
        <begin position="5"/>
        <end position="87"/>
    </location>
</feature>
<evidence type="ECO:0000313" key="9">
    <source>
        <dbReference type="Proteomes" id="UP000774000"/>
    </source>
</evidence>
<dbReference type="Gene3D" id="2.40.30.60">
    <property type="entry name" value="RimM"/>
    <property type="match status" value="1"/>
</dbReference>
<dbReference type="NCBIfam" id="TIGR02273">
    <property type="entry name" value="16S_RimM"/>
    <property type="match status" value="1"/>
</dbReference>
<feature type="domain" description="Ribosome maturation factor RimM PRC barrel" evidence="7">
    <location>
        <begin position="99"/>
        <end position="164"/>
    </location>
</feature>
<evidence type="ECO:0000259" key="6">
    <source>
        <dbReference type="Pfam" id="PF01782"/>
    </source>
</evidence>
<dbReference type="InterPro" id="IPR011961">
    <property type="entry name" value="RimM"/>
</dbReference>
<dbReference type="Pfam" id="PF01782">
    <property type="entry name" value="RimM"/>
    <property type="match status" value="1"/>
</dbReference>
<evidence type="ECO:0000256" key="3">
    <source>
        <dbReference type="ARBA" id="ARBA00022552"/>
    </source>
</evidence>
<dbReference type="AlphaFoldDB" id="A0A938XTL0"/>
<evidence type="ECO:0000256" key="2">
    <source>
        <dbReference type="ARBA" id="ARBA00022517"/>
    </source>
</evidence>
<sequence length="165" mass="19031">MELVTIGEITKHQGNKGEVRVKPLTDFPERFEDLERIKLSKGRIEKKVEIENIRYHKGYVILKFVDVDDIGAAIEHKGFEIKIPKSQRYELDDDVYYMQDIVGLDVYQNQEYLGELATIMETGANDVYVVENDDNKMLLPALKDVILEVDLEEEKMLVEVPAGLE</sequence>
<dbReference type="GO" id="GO:0005840">
    <property type="term" value="C:ribosome"/>
    <property type="evidence" value="ECO:0007669"/>
    <property type="project" value="InterPro"/>
</dbReference>
<evidence type="ECO:0000256" key="5">
    <source>
        <dbReference type="HAMAP-Rule" id="MF_00014"/>
    </source>
</evidence>
<dbReference type="InterPro" id="IPR056792">
    <property type="entry name" value="PRC_RimM"/>
</dbReference>
<comment type="caution">
    <text evidence="8">The sequence shown here is derived from an EMBL/GenBank/DDBJ whole genome shotgun (WGS) entry which is preliminary data.</text>
</comment>
<accession>A0A938XTL0</accession>
<reference evidence="8" key="1">
    <citation type="submission" date="2021-01" db="EMBL/GenBank/DDBJ databases">
        <title>Genomic Encyclopedia of Type Strains, Phase IV (KMG-IV): sequencing the most valuable type-strain genomes for metagenomic binning, comparative biology and taxonomic classification.</title>
        <authorList>
            <person name="Goeker M."/>
        </authorList>
    </citation>
    <scope>NUCLEOTIDE SEQUENCE</scope>
    <source>
        <strain evidence="8">DSM 23230</strain>
    </source>
</reference>
<dbReference type="InterPro" id="IPR036976">
    <property type="entry name" value="RimM_N_sf"/>
</dbReference>
<proteinExistence type="inferred from homology"/>
<comment type="function">
    <text evidence="5">An accessory protein needed during the final step in the assembly of 30S ribosomal subunit, possibly for assembly of the head region. Essential for efficient processing of 16S rRNA. May be needed both before and after RbfA during the maturation of 16S rRNA. It has affinity for free ribosomal 30S subunits but not for 70S ribosomes.</text>
</comment>
<comment type="domain">
    <text evidence="5">The PRC barrel domain binds ribosomal protein uS19.</text>
</comment>
<keyword evidence="9" id="KW-1185">Reference proteome</keyword>
<keyword evidence="2 5" id="KW-0690">Ribosome biogenesis</keyword>
<protein>
    <recommendedName>
        <fullName evidence="5">Ribosome maturation factor RimM</fullName>
    </recommendedName>
</protein>
<keyword evidence="4 5" id="KW-0143">Chaperone</keyword>